<feature type="compositionally biased region" description="Low complexity" evidence="1">
    <location>
        <begin position="70"/>
        <end position="82"/>
    </location>
</feature>
<name>A0ABR8EA01_9CYAN</name>
<dbReference type="Proteomes" id="UP000641954">
    <property type="component" value="Unassembled WGS sequence"/>
</dbReference>
<reference evidence="2 3" key="1">
    <citation type="journal article" date="2020" name="ISME J.">
        <title>Comparative genomics reveals insights into cyanobacterial evolution and habitat adaptation.</title>
        <authorList>
            <person name="Chen M.Y."/>
            <person name="Teng W.K."/>
            <person name="Zhao L."/>
            <person name="Hu C.X."/>
            <person name="Zhou Y.K."/>
            <person name="Han B.P."/>
            <person name="Song L.R."/>
            <person name="Shu W.S."/>
        </authorList>
    </citation>
    <scope>NUCLEOTIDE SEQUENCE [LARGE SCALE GENOMIC DNA]</scope>
    <source>
        <strain evidence="2 3">FACHB-1370</strain>
    </source>
</reference>
<accession>A0ABR8EA01</accession>
<feature type="region of interest" description="Disordered" evidence="1">
    <location>
        <begin position="63"/>
        <end position="94"/>
    </location>
</feature>
<proteinExistence type="predicted"/>
<comment type="caution">
    <text evidence="2">The sequence shown here is derived from an EMBL/GenBank/DDBJ whole genome shotgun (WGS) entry which is preliminary data.</text>
</comment>
<evidence type="ECO:0000313" key="2">
    <source>
        <dbReference type="EMBL" id="MBD2542999.1"/>
    </source>
</evidence>
<keyword evidence="3" id="KW-1185">Reference proteome</keyword>
<evidence type="ECO:0000256" key="1">
    <source>
        <dbReference type="SAM" id="MobiDB-lite"/>
    </source>
</evidence>
<evidence type="ECO:0000313" key="3">
    <source>
        <dbReference type="Proteomes" id="UP000641954"/>
    </source>
</evidence>
<sequence length="111" mass="13049">MAIRPYKSRRGEWPYSLTDYASQGRPYKRNITIHYSLFTIHYSLFTIHYSLFPLPYTPDPTRRRLPPTPYTLHPTPYTLHPTPQKPRSPMSQPILGFNFSQGGASFHRVIR</sequence>
<protein>
    <submittedName>
        <fullName evidence="2">Uncharacterized protein</fullName>
    </submittedName>
</protein>
<dbReference type="EMBL" id="JACJSK010000004">
    <property type="protein sequence ID" value="MBD2542999.1"/>
    <property type="molecule type" value="Genomic_DNA"/>
</dbReference>
<organism evidence="2 3">
    <name type="scientific">Planktothricoides raciborskii FACHB-1370</name>
    <dbReference type="NCBI Taxonomy" id="2949576"/>
    <lineage>
        <taxon>Bacteria</taxon>
        <taxon>Bacillati</taxon>
        <taxon>Cyanobacteriota</taxon>
        <taxon>Cyanophyceae</taxon>
        <taxon>Oscillatoriophycideae</taxon>
        <taxon>Oscillatoriales</taxon>
        <taxon>Oscillatoriaceae</taxon>
        <taxon>Planktothricoides</taxon>
    </lineage>
</organism>
<gene>
    <name evidence="2" type="ORF">H6G72_03855</name>
</gene>